<dbReference type="Proteomes" id="UP000887159">
    <property type="component" value="Unassembled WGS sequence"/>
</dbReference>
<gene>
    <name evidence="1" type="primary">pif1</name>
    <name evidence="1" type="ORF">TNCV_3576911</name>
</gene>
<proteinExistence type="predicted"/>
<reference evidence="1" key="1">
    <citation type="submission" date="2020-08" db="EMBL/GenBank/DDBJ databases">
        <title>Multicomponent nature underlies the extraordinary mechanical properties of spider dragline silk.</title>
        <authorList>
            <person name="Kono N."/>
            <person name="Nakamura H."/>
            <person name="Mori M."/>
            <person name="Yoshida Y."/>
            <person name="Ohtoshi R."/>
            <person name="Malay A.D."/>
            <person name="Moran D.A.P."/>
            <person name="Tomita M."/>
            <person name="Numata K."/>
            <person name="Arakawa K."/>
        </authorList>
    </citation>
    <scope>NUCLEOTIDE SEQUENCE</scope>
</reference>
<keyword evidence="2" id="KW-1185">Reference proteome</keyword>
<evidence type="ECO:0000313" key="1">
    <source>
        <dbReference type="EMBL" id="GFX91861.1"/>
    </source>
</evidence>
<dbReference type="EMBL" id="BMAU01021137">
    <property type="protein sequence ID" value="GFX91861.1"/>
    <property type="molecule type" value="Genomic_DNA"/>
</dbReference>
<evidence type="ECO:0000313" key="2">
    <source>
        <dbReference type="Proteomes" id="UP000887159"/>
    </source>
</evidence>
<dbReference type="GO" id="GO:0004386">
    <property type="term" value="F:helicase activity"/>
    <property type="evidence" value="ECO:0007669"/>
    <property type="project" value="UniProtKB-KW"/>
</dbReference>
<comment type="caution">
    <text evidence="1">The sequence shown here is derived from an EMBL/GenBank/DDBJ whole genome shotgun (WGS) entry which is preliminary data.</text>
</comment>
<sequence>MINDALRLIEDKIITISGKKLFEFGMPQPQCRGELSTDLIKELSYDTALLDTQVIETEPRLLPEQKYIYNKILQRVELGAGAVN</sequence>
<protein>
    <submittedName>
        <fullName evidence="1">ATP-dependent DNA helicase</fullName>
    </submittedName>
</protein>
<keyword evidence="1" id="KW-0378">Hydrolase</keyword>
<accession>A0A8X6UTD8</accession>
<dbReference type="AlphaFoldDB" id="A0A8X6UTD8"/>
<keyword evidence="1" id="KW-0547">Nucleotide-binding</keyword>
<keyword evidence="1" id="KW-0067">ATP-binding</keyword>
<organism evidence="1 2">
    <name type="scientific">Trichonephila clavipes</name>
    <name type="common">Golden silk orbweaver</name>
    <name type="synonym">Nephila clavipes</name>
    <dbReference type="NCBI Taxonomy" id="2585209"/>
    <lineage>
        <taxon>Eukaryota</taxon>
        <taxon>Metazoa</taxon>
        <taxon>Ecdysozoa</taxon>
        <taxon>Arthropoda</taxon>
        <taxon>Chelicerata</taxon>
        <taxon>Arachnida</taxon>
        <taxon>Araneae</taxon>
        <taxon>Araneomorphae</taxon>
        <taxon>Entelegynae</taxon>
        <taxon>Araneoidea</taxon>
        <taxon>Nephilidae</taxon>
        <taxon>Trichonephila</taxon>
    </lineage>
</organism>
<name>A0A8X6UTD8_TRICX</name>
<keyword evidence="1" id="KW-0347">Helicase</keyword>